<evidence type="ECO:0000256" key="9">
    <source>
        <dbReference type="ARBA" id="ARBA00023125"/>
    </source>
</evidence>
<dbReference type="FunFam" id="2.30.29.30:FF:000119">
    <property type="entry name" value="FACT complex subunit SSRP1"/>
    <property type="match status" value="1"/>
</dbReference>
<evidence type="ECO:0000256" key="6">
    <source>
        <dbReference type="ARBA" id="ARBA00022763"/>
    </source>
</evidence>
<feature type="DNA-binding region" description="HMG box" evidence="14">
    <location>
        <begin position="559"/>
        <end position="625"/>
    </location>
</feature>
<dbReference type="Pfam" id="PF17292">
    <property type="entry name" value="POB3_N"/>
    <property type="match status" value="1"/>
</dbReference>
<reference evidence="18" key="1">
    <citation type="submission" date="2021-04" db="EMBL/GenBank/DDBJ databases">
        <authorList>
            <person name="Cornetti L."/>
        </authorList>
    </citation>
    <scope>NUCLEOTIDE SEQUENCE</scope>
</reference>
<evidence type="ECO:0000256" key="10">
    <source>
        <dbReference type="ARBA" id="ARBA00023163"/>
    </source>
</evidence>
<evidence type="ECO:0000256" key="1">
    <source>
        <dbReference type="ARBA" id="ARBA00004604"/>
    </source>
</evidence>
<dbReference type="FunFam" id="1.10.30.10:FF:000036">
    <property type="entry name" value="high mobility group protein D"/>
    <property type="match status" value="1"/>
</dbReference>
<dbReference type="CDD" id="cd13230">
    <property type="entry name" value="PH1_SSRP1-like"/>
    <property type="match status" value="1"/>
</dbReference>
<evidence type="ECO:0000256" key="7">
    <source>
        <dbReference type="ARBA" id="ARBA00022884"/>
    </source>
</evidence>
<dbReference type="GO" id="GO:0005730">
    <property type="term" value="C:nucleolus"/>
    <property type="evidence" value="ECO:0007669"/>
    <property type="project" value="UniProtKB-SubCell"/>
</dbReference>
<dbReference type="InterPro" id="IPR011993">
    <property type="entry name" value="PH-like_dom_sf"/>
</dbReference>
<dbReference type="SUPFAM" id="SSF47095">
    <property type="entry name" value="HMG-box"/>
    <property type="match status" value="1"/>
</dbReference>
<evidence type="ECO:0000256" key="16">
    <source>
        <dbReference type="SAM" id="MobiDB-lite"/>
    </source>
</evidence>
<dbReference type="Gene3D" id="2.30.29.150">
    <property type="match status" value="1"/>
</dbReference>
<dbReference type="FunFam" id="2.30.29.220:FF:000001">
    <property type="entry name" value="FACT complex subunit SSRP1"/>
    <property type="match status" value="1"/>
</dbReference>
<dbReference type="InterPro" id="IPR038167">
    <property type="entry name" value="SSRP1_sf"/>
</dbReference>
<feature type="compositionally biased region" description="Low complexity" evidence="16">
    <location>
        <begin position="497"/>
        <end position="515"/>
    </location>
</feature>
<comment type="similarity">
    <text evidence="2 15">Belongs to the SSRP1 family.</text>
</comment>
<organism evidence="18">
    <name type="scientific">Evadne anonyx</name>
    <dbReference type="NCBI Taxonomy" id="141404"/>
    <lineage>
        <taxon>Eukaryota</taxon>
        <taxon>Metazoa</taxon>
        <taxon>Ecdysozoa</taxon>
        <taxon>Arthropoda</taxon>
        <taxon>Crustacea</taxon>
        <taxon>Branchiopoda</taxon>
        <taxon>Diplostraca</taxon>
        <taxon>Cladocera</taxon>
        <taxon>Onychopoda</taxon>
        <taxon>Podonidae</taxon>
        <taxon>Evadne</taxon>
    </lineage>
</organism>
<evidence type="ECO:0000256" key="14">
    <source>
        <dbReference type="PROSITE-ProRule" id="PRU00267"/>
    </source>
</evidence>
<keyword evidence="10 15" id="KW-0804">Transcription</keyword>
<feature type="compositionally biased region" description="Basic residues" evidence="16">
    <location>
        <begin position="720"/>
        <end position="730"/>
    </location>
</feature>
<proteinExistence type="inferred from homology"/>
<dbReference type="Pfam" id="PF00505">
    <property type="entry name" value="HMG_box"/>
    <property type="match status" value="1"/>
</dbReference>
<dbReference type="GO" id="GO:0042393">
    <property type="term" value="F:histone binding"/>
    <property type="evidence" value="ECO:0007669"/>
    <property type="project" value="TreeGrafter"/>
</dbReference>
<dbReference type="Gene3D" id="2.30.29.220">
    <property type="entry name" value="Structure-specific recognition protein (SSRP1)"/>
    <property type="match status" value="1"/>
</dbReference>
<feature type="region of interest" description="Disordered" evidence="16">
    <location>
        <begin position="627"/>
        <end position="755"/>
    </location>
</feature>
<dbReference type="GO" id="GO:0006260">
    <property type="term" value="P:DNA replication"/>
    <property type="evidence" value="ECO:0007669"/>
    <property type="project" value="UniProtKB-KW"/>
</dbReference>
<keyword evidence="4 15" id="KW-0158">Chromosome</keyword>
<dbReference type="GO" id="GO:1902275">
    <property type="term" value="P:regulation of chromatin organization"/>
    <property type="evidence" value="ECO:0007669"/>
    <property type="project" value="TreeGrafter"/>
</dbReference>
<evidence type="ECO:0000256" key="13">
    <source>
        <dbReference type="ARBA" id="ARBA00058159"/>
    </source>
</evidence>
<dbReference type="PANTHER" id="PTHR45849">
    <property type="entry name" value="FACT COMPLEX SUBUNIT SSRP1"/>
    <property type="match status" value="1"/>
</dbReference>
<dbReference type="PANTHER" id="PTHR45849:SF1">
    <property type="entry name" value="FACT COMPLEX SUBUNIT SSRP1"/>
    <property type="match status" value="1"/>
</dbReference>
<keyword evidence="8 15" id="KW-0805">Transcription regulation</keyword>
<dbReference type="Gene3D" id="2.30.29.30">
    <property type="entry name" value="Pleckstrin-homology domain (PH domain)/Phosphotyrosine-binding domain (PTB)"/>
    <property type="match status" value="2"/>
</dbReference>
<dbReference type="PROSITE" id="PS50118">
    <property type="entry name" value="HMG_BOX_2"/>
    <property type="match status" value="1"/>
</dbReference>
<feature type="compositionally biased region" description="Low complexity" evidence="16">
    <location>
        <begin position="646"/>
        <end position="659"/>
    </location>
</feature>
<gene>
    <name evidence="18" type="primary">EOG090X02Z1</name>
</gene>
<evidence type="ECO:0000313" key="18">
    <source>
        <dbReference type="EMBL" id="CAG4642375.1"/>
    </source>
</evidence>
<keyword evidence="11 15" id="KW-0234">DNA repair</keyword>
<dbReference type="Pfam" id="PF03531">
    <property type="entry name" value="SSrecog"/>
    <property type="match status" value="1"/>
</dbReference>
<keyword evidence="9 14" id="KW-0238">DNA-binding</keyword>
<dbReference type="EMBL" id="OC985720">
    <property type="protein sequence ID" value="CAG4642375.1"/>
    <property type="molecule type" value="Genomic_DNA"/>
</dbReference>
<evidence type="ECO:0000256" key="4">
    <source>
        <dbReference type="ARBA" id="ARBA00022454"/>
    </source>
</evidence>
<dbReference type="InterPro" id="IPR000969">
    <property type="entry name" value="SSRP1/POB3"/>
</dbReference>
<dbReference type="InterPro" id="IPR024954">
    <property type="entry name" value="SSRP1_DD"/>
</dbReference>
<evidence type="ECO:0000256" key="8">
    <source>
        <dbReference type="ARBA" id="ARBA00023015"/>
    </source>
</evidence>
<name>A0A9N6ZGD7_9CRUS</name>
<evidence type="ECO:0000256" key="2">
    <source>
        <dbReference type="ARBA" id="ARBA00010060"/>
    </source>
</evidence>
<dbReference type="CDD" id="cd21994">
    <property type="entry name" value="HMG-box_SSRP1-like"/>
    <property type="match status" value="1"/>
</dbReference>
<feature type="compositionally biased region" description="Acidic residues" evidence="16">
    <location>
        <begin position="463"/>
        <end position="487"/>
    </location>
</feature>
<feature type="compositionally biased region" description="Acidic residues" evidence="16">
    <location>
        <begin position="697"/>
        <end position="716"/>
    </location>
</feature>
<dbReference type="GO" id="GO:0035101">
    <property type="term" value="C:FACT complex"/>
    <property type="evidence" value="ECO:0007669"/>
    <property type="project" value="TreeGrafter"/>
</dbReference>
<dbReference type="SMART" id="SM00398">
    <property type="entry name" value="HMG"/>
    <property type="match status" value="1"/>
</dbReference>
<dbReference type="Gene3D" id="1.10.30.10">
    <property type="entry name" value="High mobility group box domain"/>
    <property type="match status" value="1"/>
</dbReference>
<evidence type="ECO:0000259" key="17">
    <source>
        <dbReference type="PROSITE" id="PS50118"/>
    </source>
</evidence>
<dbReference type="InterPro" id="IPR050454">
    <property type="entry name" value="RTT106/SSRP1_HistChap/FACT"/>
</dbReference>
<dbReference type="InterPro" id="IPR048993">
    <property type="entry name" value="SSRP1-like_PH1"/>
</dbReference>
<dbReference type="GO" id="GO:0003723">
    <property type="term" value="F:RNA binding"/>
    <property type="evidence" value="ECO:0007669"/>
    <property type="project" value="UniProtKB-KW"/>
</dbReference>
<protein>
    <recommendedName>
        <fullName evidence="3 15">FACT complex subunit SSRP1</fullName>
    </recommendedName>
</protein>
<evidence type="ECO:0000256" key="15">
    <source>
        <dbReference type="RuleBase" id="RU364013"/>
    </source>
</evidence>
<accession>A0A9N6ZGD7</accession>
<keyword evidence="6 15" id="KW-0227">DNA damage</keyword>
<dbReference type="CDD" id="cd13231">
    <property type="entry name" value="PH2_SSRP1-like"/>
    <property type="match status" value="1"/>
</dbReference>
<dbReference type="Pfam" id="PF08512">
    <property type="entry name" value="Rttp106-like_middle"/>
    <property type="match status" value="1"/>
</dbReference>
<evidence type="ECO:0000256" key="5">
    <source>
        <dbReference type="ARBA" id="ARBA00022705"/>
    </source>
</evidence>
<dbReference type="FunFam" id="2.30.29.30:FF:000098">
    <property type="entry name" value="Fact complex subunit ssrp1"/>
    <property type="match status" value="1"/>
</dbReference>
<feature type="domain" description="HMG box" evidence="17">
    <location>
        <begin position="559"/>
        <end position="625"/>
    </location>
</feature>
<dbReference type="GO" id="GO:0031491">
    <property type="term" value="F:nucleosome binding"/>
    <property type="evidence" value="ECO:0007669"/>
    <property type="project" value="TreeGrafter"/>
</dbReference>
<keyword evidence="12 14" id="KW-0539">Nucleus</keyword>
<evidence type="ECO:0000256" key="11">
    <source>
        <dbReference type="ARBA" id="ARBA00023204"/>
    </source>
</evidence>
<sequence length="755" mass="84673">MDFLEFSDISAEIKGSMAPGRLKLTDQSIVFKNAKTGKLEQISSSDIEFVNWQRLSGAWGLRIFVKNGALHRFGGFRDSDQDKLAKFFTNTYKKDMLEKELSVKGWNWGRADFQGSTMSFEIGNLTSFEIPLSNVSQCTTGKNEVTLEFHQNDEAPVSLMEMRFHIQGSDGGDDLVEAFQKQVMPKASVISATGESIAIFKEVQCLTPRGRYDIKVFHTFIQLHGKTFDYKIPSSTVLRLFLLPHKDGRQMFFVVSLDPPIKQGQTRYHFLVLLFNKDEETSFELPLSDEELKDKFEGRLARDHSGSTYEVISRLMKGILNRKITVPGTFIGHSGTPVIGCSYKAAAGHLYPLERGFIYVHKPPIHIRFEEIASVNFARGGGTTRSFDFEVETKNGVVHTFSSIEKEEYGKLYDFIISKKLRVKNTGRSDKGGHGDDFGGSDEEEAPDAYLARVKAEGKERDAEDDSSDSDGDDDDFKPGEESDVALEFDSNVGTTDSEASAKGSGSDAGSSSDDGSSKKKKEKKVKKVKKEKKERKSKSEEKAPRKRKTKKDKDDNKPKRPQSSYFLWLNDTREQIKKEFPGISITDLTKKAGEMWKKVDDRSVWEAKAAKAKEAYEVAMKEYKANGGGATAASAAPKKEKSTKASKASPVKSSPSKPGDFKSKEYISTDESSSDGQEKSKKSKKSEKKVKKEKEDSDEEMKTEESEPEDEEDDEEHSKKPKKQSKKKKKNEESEDDEEVEESETESSEHSDSD</sequence>
<dbReference type="GO" id="GO:0006281">
    <property type="term" value="P:DNA repair"/>
    <property type="evidence" value="ECO:0007669"/>
    <property type="project" value="UniProtKB-KW"/>
</dbReference>
<dbReference type="InterPro" id="IPR009071">
    <property type="entry name" value="HMG_box_dom"/>
</dbReference>
<feature type="compositionally biased region" description="Basic residues" evidence="16">
    <location>
        <begin position="519"/>
        <end position="537"/>
    </location>
</feature>
<dbReference type="GO" id="GO:0003677">
    <property type="term" value="F:DNA binding"/>
    <property type="evidence" value="ECO:0007669"/>
    <property type="project" value="UniProtKB-UniRule"/>
</dbReference>
<dbReference type="FunFam" id="2.30.29.150:FF:000001">
    <property type="entry name" value="Fact complex subunit ssrp1"/>
    <property type="match status" value="1"/>
</dbReference>
<dbReference type="AlphaFoldDB" id="A0A9N6ZGD7"/>
<dbReference type="SMART" id="SM01287">
    <property type="entry name" value="Rtt106"/>
    <property type="match status" value="1"/>
</dbReference>
<dbReference type="PRINTS" id="PR00887">
    <property type="entry name" value="SSRCOGNITION"/>
</dbReference>
<dbReference type="InterPro" id="IPR013719">
    <property type="entry name" value="RTT106/SPT16-like_middle_dom"/>
</dbReference>
<dbReference type="Pfam" id="PF21103">
    <property type="entry name" value="PH1_SSRP1-like"/>
    <property type="match status" value="1"/>
</dbReference>
<dbReference type="InterPro" id="IPR035417">
    <property type="entry name" value="SSRP1/POB3_N"/>
</dbReference>
<feature type="compositionally biased region" description="Basic and acidic residues" evidence="16">
    <location>
        <begin position="427"/>
        <end position="437"/>
    </location>
</feature>
<keyword evidence="7" id="KW-0694">RNA-binding</keyword>
<comment type="subcellular location">
    <subcellularLocation>
        <location evidence="1">Nucleus</location>
        <location evidence="1">Nucleolus</location>
    </subcellularLocation>
    <subcellularLocation>
        <location evidence="15">Nucleus</location>
    </subcellularLocation>
    <subcellularLocation>
        <location evidence="15">Chromosome</location>
    </subcellularLocation>
</comment>
<comment type="function">
    <text evidence="13">Component of the FACT complex, a general chromatin factor that acts to reorganize nucleosomes. The FACT complex is involved in multiple processes that require DNA as a template such as mRNA elongation, DNA replication and DNA repair. During transcription elongation the FACT complex acts as a histone chaperone that both destabilizes and restores nucleosomal structure. It facilitates the passage of RNA polymerase II and transcription by promoting the dissociation of one histone H2A-H2B dimer from the nucleosome, then subsequently promotes the reestablishment of the nucleosome following the passage of RNA polymerase II. Binds specifically to single-stranded DNA and RNA with highest affinity for nucleotides G and U. The FACT complex is required for expression of Hox genes.</text>
</comment>
<dbReference type="InterPro" id="IPR036910">
    <property type="entry name" value="HMG_box_dom_sf"/>
</dbReference>
<feature type="compositionally biased region" description="Acidic residues" evidence="16">
    <location>
        <begin position="734"/>
        <end position="747"/>
    </location>
</feature>
<evidence type="ECO:0000256" key="12">
    <source>
        <dbReference type="ARBA" id="ARBA00023242"/>
    </source>
</evidence>
<dbReference type="SUPFAM" id="SSF50729">
    <property type="entry name" value="PH domain-like"/>
    <property type="match status" value="1"/>
</dbReference>
<evidence type="ECO:0000256" key="3">
    <source>
        <dbReference type="ARBA" id="ARBA00016104"/>
    </source>
</evidence>
<keyword evidence="5 15" id="KW-0235">DNA replication</keyword>
<feature type="region of interest" description="Disordered" evidence="16">
    <location>
        <begin position="426"/>
        <end position="569"/>
    </location>
</feature>